<feature type="transmembrane region" description="Helical" evidence="1">
    <location>
        <begin position="591"/>
        <end position="608"/>
    </location>
</feature>
<gene>
    <name evidence="2" type="ORF">HNR40_010634</name>
</gene>
<dbReference type="SUPFAM" id="SSF52540">
    <property type="entry name" value="P-loop containing nucleoside triphosphate hydrolases"/>
    <property type="match status" value="1"/>
</dbReference>
<feature type="transmembrane region" description="Helical" evidence="1">
    <location>
        <begin position="463"/>
        <end position="496"/>
    </location>
</feature>
<keyword evidence="1" id="KW-0812">Transmembrane</keyword>
<dbReference type="EMBL" id="JACHIN010000031">
    <property type="protein sequence ID" value="MBB5085120.1"/>
    <property type="molecule type" value="Genomic_DNA"/>
</dbReference>
<feature type="transmembrane region" description="Helical" evidence="1">
    <location>
        <begin position="44"/>
        <end position="63"/>
    </location>
</feature>
<keyword evidence="1" id="KW-0472">Membrane</keyword>
<proteinExistence type="predicted"/>
<comment type="caution">
    <text evidence="2">The sequence shown here is derived from an EMBL/GenBank/DDBJ whole genome shotgun (WGS) entry which is preliminary data.</text>
</comment>
<evidence type="ECO:0000313" key="3">
    <source>
        <dbReference type="Proteomes" id="UP000568380"/>
    </source>
</evidence>
<feature type="transmembrane region" description="Helical" evidence="1">
    <location>
        <begin position="565"/>
        <end position="585"/>
    </location>
</feature>
<dbReference type="RefSeq" id="WP_184976278.1">
    <property type="nucleotide sequence ID" value="NZ_JACHIN010000031.1"/>
</dbReference>
<feature type="transmembrane region" description="Helical" evidence="1">
    <location>
        <begin position="636"/>
        <end position="658"/>
    </location>
</feature>
<feature type="transmembrane region" description="Helical" evidence="1">
    <location>
        <begin position="508"/>
        <end position="530"/>
    </location>
</feature>
<keyword evidence="1" id="KW-1133">Transmembrane helix</keyword>
<dbReference type="Gene3D" id="3.40.50.300">
    <property type="entry name" value="P-loop containing nucleotide triphosphate hydrolases"/>
    <property type="match status" value="1"/>
</dbReference>
<protein>
    <submittedName>
        <fullName evidence="2">RecA/RadA recombinase</fullName>
    </submittedName>
</protein>
<sequence length="835" mass="88545">MSKRTRRFGRRSTVAVIAFFVVGVLVLLVWRSYSPEEAVNLADFAAVALAGATAVAAVLAWALRWGGAPASLPAEVGKAADVLAGLVERQWREEARNRLLDDPAPISVRWKLASDPTVMSSPRLIGGEQESDLDVSSDDIARLGAAFRSLARRRIVIAGGAGMGKTTLAVQLLLHLLATRPTDEASAGPGQIVPVPVLFPVSGWDVEAHPRLQSWLAARLHLDYPALRAPELGTSAAELVHGGHILPVLDGLDEVSAPMRVRIIEALNSSLGEGDGMILTSRRIEFTAAVRDAGRPLTGAAVIVARPLSRAAAADYLAACLPDHPPPAWTEVLAALRAGSVPALAELSGTPMWLWLVRTVFMAPGADPRPLAGLLGQDATALRAHLLDRLIPALIKTRPPDDAGSDQFRPRRRWDPDRTRDHLSYLAGVLHGRSTYDLAWWRLSSDTTPDDERRRVAGRIKLVAGFAVGLPVGLAFGLPVGLAVGLVAGLALAWWLSARFAPGRRRKLIAAIVAGITFLLPVSLPIGLALSLEAGFPVGLMGELSIGLTVGLVGALAIRFASAAWVKVAAAIATWLTLSFGAIFAGDAGGAVIAGLVGGLVTLAAPHVQRWFDQPPGYADLRLSGRMTALARRLRMALAFIVLFPFMIALMLKIAYVLTDGRLLTAQDGIVSAATVSFAALLWAGAGTGLLAKATIEWLEQPASRAKATSPLAMWKSDRSLTLLRTTAAMLLGGLAFGLLEAAVGGVKEGVTDGLAPGLAVGLVLGLRQGKHHAWLICKITNWRLAWTGHLPRDLMAFLDDAHRLGLLRTAGPVYQFRHAVLHDYLAASAVNSSR</sequence>
<feature type="transmembrane region" description="Helical" evidence="1">
    <location>
        <begin position="750"/>
        <end position="767"/>
    </location>
</feature>
<feature type="transmembrane region" description="Helical" evidence="1">
    <location>
        <begin position="536"/>
        <end position="558"/>
    </location>
</feature>
<reference evidence="2 3" key="1">
    <citation type="submission" date="2020-08" db="EMBL/GenBank/DDBJ databases">
        <title>Genomic Encyclopedia of Type Strains, Phase IV (KMG-IV): sequencing the most valuable type-strain genomes for metagenomic binning, comparative biology and taxonomic classification.</title>
        <authorList>
            <person name="Goeker M."/>
        </authorList>
    </citation>
    <scope>NUCLEOTIDE SEQUENCE [LARGE SCALE GENOMIC DNA]</scope>
    <source>
        <strain evidence="2 3">DSM 45385</strain>
    </source>
</reference>
<feature type="transmembrane region" description="Helical" evidence="1">
    <location>
        <begin position="155"/>
        <end position="178"/>
    </location>
</feature>
<evidence type="ECO:0000256" key="1">
    <source>
        <dbReference type="SAM" id="Phobius"/>
    </source>
</evidence>
<evidence type="ECO:0000313" key="2">
    <source>
        <dbReference type="EMBL" id="MBB5085120.1"/>
    </source>
</evidence>
<dbReference type="AlphaFoldDB" id="A0A7W8ELB0"/>
<dbReference type="Proteomes" id="UP000568380">
    <property type="component" value="Unassembled WGS sequence"/>
</dbReference>
<feature type="transmembrane region" description="Helical" evidence="1">
    <location>
        <begin position="12"/>
        <end position="32"/>
    </location>
</feature>
<keyword evidence="3" id="KW-1185">Reference proteome</keyword>
<name>A0A7W8ELB0_9ACTN</name>
<feature type="transmembrane region" description="Helical" evidence="1">
    <location>
        <begin position="670"/>
        <end position="692"/>
    </location>
</feature>
<feature type="transmembrane region" description="Helical" evidence="1">
    <location>
        <begin position="723"/>
        <end position="744"/>
    </location>
</feature>
<accession>A0A7W8ELB0</accession>
<dbReference type="InterPro" id="IPR027417">
    <property type="entry name" value="P-loop_NTPase"/>
</dbReference>
<organism evidence="2 3">
    <name type="scientific">Nonomuraea endophytica</name>
    <dbReference type="NCBI Taxonomy" id="714136"/>
    <lineage>
        <taxon>Bacteria</taxon>
        <taxon>Bacillati</taxon>
        <taxon>Actinomycetota</taxon>
        <taxon>Actinomycetes</taxon>
        <taxon>Streptosporangiales</taxon>
        <taxon>Streptosporangiaceae</taxon>
        <taxon>Nonomuraea</taxon>
    </lineage>
</organism>